<dbReference type="AlphaFoldDB" id="A0A3B0WRK2"/>
<name>A0A3B0WRK2_9ZZZZ</name>
<evidence type="ECO:0000256" key="9">
    <source>
        <dbReference type="ARBA" id="ARBA00023136"/>
    </source>
</evidence>
<evidence type="ECO:0000256" key="6">
    <source>
        <dbReference type="ARBA" id="ARBA00022927"/>
    </source>
</evidence>
<evidence type="ECO:0000256" key="11">
    <source>
        <dbReference type="SAM" id="Phobius"/>
    </source>
</evidence>
<evidence type="ECO:0000256" key="2">
    <source>
        <dbReference type="ARBA" id="ARBA00015792"/>
    </source>
</evidence>
<dbReference type="InterPro" id="IPR055344">
    <property type="entry name" value="SecD_SecF_C_bact"/>
</dbReference>
<reference evidence="13" key="1">
    <citation type="submission" date="2018-06" db="EMBL/GenBank/DDBJ databases">
        <authorList>
            <person name="Zhirakovskaya E."/>
        </authorList>
    </citation>
    <scope>NUCLEOTIDE SEQUENCE</scope>
</reference>
<dbReference type="NCBIfam" id="TIGR00916">
    <property type="entry name" value="2A0604s01"/>
    <property type="match status" value="1"/>
</dbReference>
<keyword evidence="6" id="KW-0653">Protein transport</keyword>
<dbReference type="EMBL" id="UOFB01000165">
    <property type="protein sequence ID" value="VAW46906.1"/>
    <property type="molecule type" value="Genomic_DNA"/>
</dbReference>
<evidence type="ECO:0000313" key="13">
    <source>
        <dbReference type="EMBL" id="VAW46906.1"/>
    </source>
</evidence>
<dbReference type="InterPro" id="IPR022646">
    <property type="entry name" value="SecD/SecF_CS"/>
</dbReference>
<feature type="transmembrane region" description="Helical" evidence="11">
    <location>
        <begin position="143"/>
        <end position="160"/>
    </location>
</feature>
<feature type="transmembrane region" description="Helical" evidence="11">
    <location>
        <begin position="194"/>
        <end position="215"/>
    </location>
</feature>
<evidence type="ECO:0000256" key="7">
    <source>
        <dbReference type="ARBA" id="ARBA00022989"/>
    </source>
</evidence>
<keyword evidence="4" id="KW-1003">Cell membrane</keyword>
<feature type="transmembrane region" description="Helical" evidence="11">
    <location>
        <begin position="246"/>
        <end position="267"/>
    </location>
</feature>
<proteinExistence type="inferred from homology"/>
<dbReference type="InterPro" id="IPR005665">
    <property type="entry name" value="SecF_bac"/>
</dbReference>
<evidence type="ECO:0000256" key="1">
    <source>
        <dbReference type="ARBA" id="ARBA00004651"/>
    </source>
</evidence>
<feature type="compositionally biased region" description="Basic residues" evidence="10">
    <location>
        <begin position="368"/>
        <end position="379"/>
    </location>
</feature>
<keyword evidence="3" id="KW-0813">Transport</keyword>
<evidence type="ECO:0000256" key="3">
    <source>
        <dbReference type="ARBA" id="ARBA00022448"/>
    </source>
</evidence>
<dbReference type="PANTHER" id="PTHR30081">
    <property type="entry name" value="PROTEIN-EXPORT MEMBRANE PROTEIN SEC"/>
    <property type="match status" value="1"/>
</dbReference>
<dbReference type="PRINTS" id="PR01755">
    <property type="entry name" value="SECFTRNLCASE"/>
</dbReference>
<keyword evidence="8" id="KW-0811">Translocation</keyword>
<evidence type="ECO:0000256" key="10">
    <source>
        <dbReference type="SAM" id="MobiDB-lite"/>
    </source>
</evidence>
<evidence type="ECO:0000256" key="5">
    <source>
        <dbReference type="ARBA" id="ARBA00022692"/>
    </source>
</evidence>
<protein>
    <recommendedName>
        <fullName evidence="2">Protein translocase subunit SecF</fullName>
    </recommendedName>
</protein>
<dbReference type="InterPro" id="IPR048634">
    <property type="entry name" value="SecD_SecF_C"/>
</dbReference>
<feature type="region of interest" description="Disordered" evidence="10">
    <location>
        <begin position="329"/>
        <end position="379"/>
    </location>
</feature>
<keyword evidence="5 11" id="KW-0812">Transmembrane</keyword>
<keyword evidence="9 11" id="KW-0472">Membrane</keyword>
<feature type="domain" description="Protein export membrane protein SecD/SecF C-terminal" evidence="12">
    <location>
        <begin position="115"/>
        <end position="297"/>
    </location>
</feature>
<evidence type="ECO:0000256" key="8">
    <source>
        <dbReference type="ARBA" id="ARBA00023010"/>
    </source>
</evidence>
<feature type="transmembrane region" description="Helical" evidence="11">
    <location>
        <begin position="167"/>
        <end position="188"/>
    </location>
</feature>
<keyword evidence="7 11" id="KW-1133">Transmembrane helix</keyword>
<dbReference type="InterPro" id="IPR022645">
    <property type="entry name" value="SecD/SecF_bac"/>
</dbReference>
<dbReference type="Pfam" id="PF02355">
    <property type="entry name" value="SecD_SecF_C"/>
    <property type="match status" value="1"/>
</dbReference>
<dbReference type="PANTHER" id="PTHR30081:SF8">
    <property type="entry name" value="PROTEIN TRANSLOCASE SUBUNIT SECF"/>
    <property type="match status" value="1"/>
</dbReference>
<feature type="transmembrane region" description="Helical" evidence="11">
    <location>
        <begin position="273"/>
        <end position="298"/>
    </location>
</feature>
<dbReference type="SUPFAM" id="SSF82866">
    <property type="entry name" value="Multidrug efflux transporter AcrB transmembrane domain"/>
    <property type="match status" value="1"/>
</dbReference>
<dbReference type="GO" id="GO:0015450">
    <property type="term" value="F:protein-transporting ATPase activity"/>
    <property type="evidence" value="ECO:0007669"/>
    <property type="project" value="InterPro"/>
</dbReference>
<comment type="subcellular location">
    <subcellularLocation>
        <location evidence="1">Cell membrane</location>
        <topology evidence="1">Multi-pass membrane protein</topology>
    </subcellularLocation>
</comment>
<dbReference type="Gene3D" id="1.20.1640.10">
    <property type="entry name" value="Multidrug efflux transporter AcrB transmembrane domain"/>
    <property type="match status" value="1"/>
</dbReference>
<dbReference type="GO" id="GO:0005886">
    <property type="term" value="C:plasma membrane"/>
    <property type="evidence" value="ECO:0007669"/>
    <property type="project" value="UniProtKB-SubCell"/>
</dbReference>
<dbReference type="NCBIfam" id="TIGR00966">
    <property type="entry name" value="transloc_SecF"/>
    <property type="match status" value="1"/>
</dbReference>
<accession>A0A3B0WRK2</accession>
<evidence type="ECO:0000256" key="4">
    <source>
        <dbReference type="ARBA" id="ARBA00022475"/>
    </source>
</evidence>
<organism evidence="13">
    <name type="scientific">hydrothermal vent metagenome</name>
    <dbReference type="NCBI Taxonomy" id="652676"/>
    <lineage>
        <taxon>unclassified sequences</taxon>
        <taxon>metagenomes</taxon>
        <taxon>ecological metagenomes</taxon>
    </lineage>
</organism>
<dbReference type="GO" id="GO:0006886">
    <property type="term" value="P:intracellular protein transport"/>
    <property type="evidence" value="ECO:0007669"/>
    <property type="project" value="InterPro"/>
</dbReference>
<feature type="transmembrane region" description="Helical" evidence="11">
    <location>
        <begin position="21"/>
        <end position="41"/>
    </location>
</feature>
<sequence>MKTAEMKNEYQTTNINFMGQRHLALALSAILIAASFAGLWVKGLNFGIDFTGGTLIELSYPTPVELPELRNNLVESGFGQAIVQHFGSAEDVLIRIAPQDGLNSAQLSNQVMDALAEATEEEITLRRVEFVGPQVGEELTEDGALAVLYALFGVLIYVALRFEWRFSIGSVAALVHDVILTIGVFAWTGMQFDLTVLAAILAVIGYSLNDTIVVFDRVRENFRTMREGTPVEVTNVAVNQMLSRTIMTSATTLVVLLSLFFLGGEIIHGFATALIVGVVVGTYSSTYVASAVALLLGVSKEDLMKAPKEEENTEAEEAELQRLFLEQEAKREAREAKSSGSSTAESDGEYESSTDSAPVEEKPNVNNVKKKQTQKRTKK</sequence>
<dbReference type="HAMAP" id="MF_01464_B">
    <property type="entry name" value="SecF_B"/>
    <property type="match status" value="1"/>
</dbReference>
<gene>
    <name evidence="13" type="ORF">MNBD_GAMMA04-2278</name>
</gene>
<dbReference type="Pfam" id="PF07549">
    <property type="entry name" value="Sec_GG"/>
    <property type="match status" value="1"/>
</dbReference>
<evidence type="ECO:0000259" key="12">
    <source>
        <dbReference type="Pfam" id="PF02355"/>
    </source>
</evidence>
<dbReference type="InterPro" id="IPR022813">
    <property type="entry name" value="SecD/SecF_arch_bac"/>
</dbReference>